<dbReference type="RefSeq" id="WP_020580907.1">
    <property type="nucleotide sequence ID" value="NZ_JOJP01000001.1"/>
</dbReference>
<dbReference type="PANTHER" id="PTHR45763">
    <property type="entry name" value="HYDROLASE, ALPHA/BETA FOLD FAMILY PROTEIN, EXPRESSED-RELATED"/>
    <property type="match status" value="1"/>
</dbReference>
<evidence type="ECO:0000259" key="1">
    <source>
        <dbReference type="Pfam" id="PF00561"/>
    </source>
</evidence>
<protein>
    <submittedName>
        <fullName evidence="2">Alpha/beta hydrolase</fullName>
    </submittedName>
</protein>
<gene>
    <name evidence="2" type="ORF">GV64_06970</name>
</gene>
<keyword evidence="2" id="KW-0378">Hydrolase</keyword>
<reference evidence="2 3" key="1">
    <citation type="submission" date="2014-06" db="EMBL/GenBank/DDBJ databases">
        <title>Whole Genome Sequences of Three Symbiotic Endozoicomonas Bacteria.</title>
        <authorList>
            <person name="Neave M.J."/>
            <person name="Apprill A."/>
            <person name="Voolstra C.R."/>
        </authorList>
    </citation>
    <scope>NUCLEOTIDE SEQUENCE [LARGE SCALE GENOMIC DNA]</scope>
    <source>
        <strain evidence="2 3">DSM 22380</strain>
    </source>
</reference>
<dbReference type="SUPFAM" id="SSF53474">
    <property type="entry name" value="alpha/beta-Hydrolases"/>
    <property type="match status" value="1"/>
</dbReference>
<feature type="domain" description="AB hydrolase-1" evidence="1">
    <location>
        <begin position="24"/>
        <end position="272"/>
    </location>
</feature>
<comment type="caution">
    <text evidence="2">The sequence shown here is derived from an EMBL/GenBank/DDBJ whole genome shotgun (WGS) entry which is preliminary data.</text>
</comment>
<accession>A0A081K8N7</accession>
<dbReference type="PANTHER" id="PTHR45763:SF46">
    <property type="entry name" value="AB HYDROLASE-1 DOMAIN-CONTAINING PROTEIN"/>
    <property type="match status" value="1"/>
</dbReference>
<dbReference type="AlphaFoldDB" id="A0A081K8N7"/>
<dbReference type="Proteomes" id="UP000027997">
    <property type="component" value="Unassembled WGS sequence"/>
</dbReference>
<organism evidence="2 3">
    <name type="scientific">Endozoicomonas elysicola</name>
    <dbReference type="NCBI Taxonomy" id="305900"/>
    <lineage>
        <taxon>Bacteria</taxon>
        <taxon>Pseudomonadati</taxon>
        <taxon>Pseudomonadota</taxon>
        <taxon>Gammaproteobacteria</taxon>
        <taxon>Oceanospirillales</taxon>
        <taxon>Endozoicomonadaceae</taxon>
        <taxon>Endozoicomonas</taxon>
    </lineage>
</organism>
<dbReference type="EMBL" id="JOJP01000001">
    <property type="protein sequence ID" value="KEI70513.1"/>
    <property type="molecule type" value="Genomic_DNA"/>
</dbReference>
<dbReference type="eggNOG" id="COG2267">
    <property type="taxonomic scope" value="Bacteria"/>
</dbReference>
<dbReference type="InterPro" id="IPR029058">
    <property type="entry name" value="AB_hydrolase_fold"/>
</dbReference>
<dbReference type="STRING" id="305900.GV64_06970"/>
<dbReference type="GO" id="GO:0016787">
    <property type="term" value="F:hydrolase activity"/>
    <property type="evidence" value="ECO:0007669"/>
    <property type="project" value="UniProtKB-KW"/>
</dbReference>
<dbReference type="PRINTS" id="PR00111">
    <property type="entry name" value="ABHYDROLASE"/>
</dbReference>
<name>A0A081K8N7_9GAMM</name>
<proteinExistence type="predicted"/>
<dbReference type="InterPro" id="IPR000073">
    <property type="entry name" value="AB_hydrolase_1"/>
</dbReference>
<dbReference type="Gene3D" id="3.40.50.1820">
    <property type="entry name" value="alpha/beta hydrolase"/>
    <property type="match status" value="1"/>
</dbReference>
<evidence type="ECO:0000313" key="3">
    <source>
        <dbReference type="Proteomes" id="UP000027997"/>
    </source>
</evidence>
<keyword evidence="3" id="KW-1185">Reference proteome</keyword>
<sequence>METVKLSDGRTLTYDTYGDPHGFPVIFSHGFADSRLIRNPDDNIAKSLGLWMIAADQPGVGGSTPKKDRRMVDWGPDMEQLADHLDLGKFAVAGHSGGGPHALSIALHMPERVTHGVLASPAGPFDEDGFAKMLVMKDLKLVVKLHHFHNVLKWAYKMDIKKAKKDIGSYVENIAEGDPSDADTFLSNPAQREMFEASFTTGMEQGSEGVYEMTLALWHWGFELEDITQHFDVFYGDADDIISPEMPKRVADRLPNSTATIWKGAGHYGFIDTDRWSQFLGALKHQANRTAI</sequence>
<evidence type="ECO:0000313" key="2">
    <source>
        <dbReference type="EMBL" id="KEI70513.1"/>
    </source>
</evidence>
<dbReference type="Pfam" id="PF00561">
    <property type="entry name" value="Abhydrolase_1"/>
    <property type="match status" value="1"/>
</dbReference>